<evidence type="ECO:0000256" key="3">
    <source>
        <dbReference type="ARBA" id="ARBA00022519"/>
    </source>
</evidence>
<reference evidence="7 8" key="1">
    <citation type="submission" date="2019-06" db="EMBL/GenBank/DDBJ databases">
        <title>Complete genome sequence of Antarcticibacterium flavum KCTC 52984T from an Antarctic marine sediment.</title>
        <authorList>
            <person name="Lee Y.M."/>
            <person name="Shin S.C."/>
        </authorList>
    </citation>
    <scope>NUCLEOTIDE SEQUENCE [LARGE SCALE GENOMIC DNA]</scope>
    <source>
        <strain evidence="7 8">KCTC 52984</strain>
    </source>
</reference>
<evidence type="ECO:0000313" key="7">
    <source>
        <dbReference type="EMBL" id="QCY68652.1"/>
    </source>
</evidence>
<evidence type="ECO:0000313" key="8">
    <source>
        <dbReference type="Proteomes" id="UP000309016"/>
    </source>
</evidence>
<dbReference type="GO" id="GO:0016746">
    <property type="term" value="F:acyltransferase activity"/>
    <property type="evidence" value="ECO:0007669"/>
    <property type="project" value="UniProtKB-KW"/>
</dbReference>
<evidence type="ECO:0000256" key="5">
    <source>
        <dbReference type="ARBA" id="ARBA00023136"/>
    </source>
</evidence>
<evidence type="ECO:0000256" key="6">
    <source>
        <dbReference type="ARBA" id="ARBA00023315"/>
    </source>
</evidence>
<accession>A0A5B7X1S3</accession>
<protein>
    <submittedName>
        <fullName evidence="7">Lysophospholipid acyltransferase family protein</fullName>
    </submittedName>
</protein>
<organism evidence="7 8">
    <name type="scientific">Antarcticibacterium flavum</name>
    <dbReference type="NCBI Taxonomy" id="2058175"/>
    <lineage>
        <taxon>Bacteria</taxon>
        <taxon>Pseudomonadati</taxon>
        <taxon>Bacteroidota</taxon>
        <taxon>Flavobacteriia</taxon>
        <taxon>Flavobacteriales</taxon>
        <taxon>Flavobacteriaceae</taxon>
        <taxon>Antarcticibacterium</taxon>
    </lineage>
</organism>
<dbReference type="InterPro" id="IPR004960">
    <property type="entry name" value="LipA_acyltrans"/>
</dbReference>
<keyword evidence="4 7" id="KW-0808">Transferase</keyword>
<dbReference type="Pfam" id="PF03279">
    <property type="entry name" value="Lip_A_acyltrans"/>
    <property type="match status" value="1"/>
</dbReference>
<evidence type="ECO:0000256" key="2">
    <source>
        <dbReference type="ARBA" id="ARBA00022475"/>
    </source>
</evidence>
<evidence type="ECO:0000256" key="4">
    <source>
        <dbReference type="ARBA" id="ARBA00022679"/>
    </source>
</evidence>
<keyword evidence="3" id="KW-0997">Cell inner membrane</keyword>
<dbReference type="GO" id="GO:0005886">
    <property type="term" value="C:plasma membrane"/>
    <property type="evidence" value="ECO:0007669"/>
    <property type="project" value="UniProtKB-SubCell"/>
</dbReference>
<dbReference type="AlphaFoldDB" id="A0A5B7X1S3"/>
<dbReference type="RefSeq" id="WP_139065238.1">
    <property type="nucleotide sequence ID" value="NZ_CP040812.1"/>
</dbReference>
<keyword evidence="2" id="KW-1003">Cell membrane</keyword>
<sequence length="303" mass="36181">MQRLVYWLVYPVLWLISKLPFRLFYLVSDLVFFLTYHIIGYRRKTVTQNLKLVFPEKPSEEINQIRKHFYSHMCDMFLEMIKSISISNEELKKRYTFTNLPEIEKHMATGRGILLMCGHYASYEWVNALQLYGYDYRGFGVYKRIKNPHFDQMAKDIRGRFDGELIPTVEATRTITRYQKQKVKGVYAMIADQSPKIERARYWTQFMGHTVPVFLGSEKLAKDLDMPVVYLHVEKPKRGHYRATFVTITAKPQEEPQFKITSTYLNELEKQIRKAPQFYLWTHKRWKHKNTPIPNKAVVFDRS</sequence>
<dbReference type="PANTHER" id="PTHR30606">
    <property type="entry name" value="LIPID A BIOSYNTHESIS LAUROYL ACYLTRANSFERASE"/>
    <property type="match status" value="1"/>
</dbReference>
<dbReference type="Proteomes" id="UP000309016">
    <property type="component" value="Chromosome"/>
</dbReference>
<dbReference type="CDD" id="cd07984">
    <property type="entry name" value="LPLAT_LABLAT-like"/>
    <property type="match status" value="1"/>
</dbReference>
<keyword evidence="8" id="KW-1185">Reference proteome</keyword>
<gene>
    <name evidence="7" type="ORF">FHG64_04160</name>
</gene>
<dbReference type="GO" id="GO:0009247">
    <property type="term" value="P:glycolipid biosynthetic process"/>
    <property type="evidence" value="ECO:0007669"/>
    <property type="project" value="UniProtKB-ARBA"/>
</dbReference>
<keyword evidence="5" id="KW-0472">Membrane</keyword>
<comment type="subcellular location">
    <subcellularLocation>
        <location evidence="1">Cell inner membrane</location>
    </subcellularLocation>
</comment>
<proteinExistence type="predicted"/>
<name>A0A5B7X1S3_9FLAO</name>
<dbReference type="EMBL" id="CP040812">
    <property type="protein sequence ID" value="QCY68652.1"/>
    <property type="molecule type" value="Genomic_DNA"/>
</dbReference>
<dbReference type="PANTHER" id="PTHR30606:SF10">
    <property type="entry name" value="PHOSPHATIDYLINOSITOL MANNOSIDE ACYLTRANSFERASE"/>
    <property type="match status" value="1"/>
</dbReference>
<dbReference type="OrthoDB" id="9801955at2"/>
<evidence type="ECO:0000256" key="1">
    <source>
        <dbReference type="ARBA" id="ARBA00004533"/>
    </source>
</evidence>
<dbReference type="KEGG" id="afla:FHG64_04160"/>
<keyword evidence="6 7" id="KW-0012">Acyltransferase</keyword>
<dbReference type="PIRSF" id="PIRSF026649">
    <property type="entry name" value="MsbB"/>
    <property type="match status" value="1"/>
</dbReference>